<dbReference type="PANTHER" id="PTHR30346">
    <property type="entry name" value="TRANSCRIPTIONAL DUAL REGULATOR HCAR-RELATED"/>
    <property type="match status" value="1"/>
</dbReference>
<protein>
    <submittedName>
        <fullName evidence="7">LysR substrate-binding domain-containing protein</fullName>
    </submittedName>
</protein>
<dbReference type="SUPFAM" id="SSF46785">
    <property type="entry name" value="Winged helix' DNA-binding domain"/>
    <property type="match status" value="1"/>
</dbReference>
<evidence type="ECO:0000313" key="7">
    <source>
        <dbReference type="EMBL" id="WKN39569.1"/>
    </source>
</evidence>
<name>A0AA49GUX0_9BACT</name>
<dbReference type="InterPro" id="IPR036388">
    <property type="entry name" value="WH-like_DNA-bd_sf"/>
</dbReference>
<sequence>MTITQLEYIIALETHHNFAKAAEHCFVTQPTLSMQIKKLEDELGVVLFDRNKKPVAPTDIGALVIEEAQRTLHSLQKIQEVVQQHADEVSGKLRIGIIPTLSPYLLPRLLPKLADKYPKIEFEIEELLSEQLVDKLHKDQLDLGIWVANRQEPHLLHASLFYEKFLIYLPEGHPYPNTPIALQELDMNHIWLLKEGHCFRDQVQKLCSNLTHTRHQVNFLSGSLETLKKMVDQHYGFTLLPELAIRELSEKQKENVREFKHIQPLREVSLTYHKRFPREKLIRIIKKEVQESVPAELLDEQRGNVIPWK</sequence>
<dbReference type="GO" id="GO:0003677">
    <property type="term" value="F:DNA binding"/>
    <property type="evidence" value="ECO:0007669"/>
    <property type="project" value="UniProtKB-KW"/>
</dbReference>
<reference evidence="7" key="1">
    <citation type="journal article" date="2023" name="Comput. Struct. Biotechnol. J.">
        <title>Discovery of a novel marine Bacteroidetes with a rich repertoire of carbohydrate-active enzymes.</title>
        <authorList>
            <person name="Chen B."/>
            <person name="Liu G."/>
            <person name="Chen Q."/>
            <person name="Wang H."/>
            <person name="Liu L."/>
            <person name="Tang K."/>
        </authorList>
    </citation>
    <scope>NUCLEOTIDE SEQUENCE</scope>
    <source>
        <strain evidence="7">TK19036</strain>
    </source>
</reference>
<proteinExistence type="inferred from homology"/>
<dbReference type="PRINTS" id="PR00039">
    <property type="entry name" value="HTHLYSR"/>
</dbReference>
<dbReference type="AlphaFoldDB" id="A0AA49GUX0"/>
<dbReference type="FunFam" id="1.10.10.10:FF:000001">
    <property type="entry name" value="LysR family transcriptional regulator"/>
    <property type="match status" value="1"/>
</dbReference>
<keyword evidence="4" id="KW-0010">Activator</keyword>
<reference evidence="7" key="2">
    <citation type="journal article" date="2024" name="Antonie Van Leeuwenhoek">
        <title>Roseihalotalea indica gen. nov., sp. nov., a halophilic Bacteroidetes from mesopelagic Southwest Indian Ocean with higher carbohydrate metabolic potential.</title>
        <authorList>
            <person name="Chen B."/>
            <person name="Zhang M."/>
            <person name="Lin D."/>
            <person name="Ye J."/>
            <person name="Tang K."/>
        </authorList>
    </citation>
    <scope>NUCLEOTIDE SEQUENCE</scope>
    <source>
        <strain evidence="7">TK19036</strain>
    </source>
</reference>
<evidence type="ECO:0000256" key="5">
    <source>
        <dbReference type="ARBA" id="ARBA00023163"/>
    </source>
</evidence>
<accession>A0AA49GUX0</accession>
<dbReference type="Pfam" id="PF00126">
    <property type="entry name" value="HTH_1"/>
    <property type="match status" value="1"/>
</dbReference>
<dbReference type="PROSITE" id="PS50931">
    <property type="entry name" value="HTH_LYSR"/>
    <property type="match status" value="1"/>
</dbReference>
<evidence type="ECO:0000256" key="3">
    <source>
        <dbReference type="ARBA" id="ARBA00023125"/>
    </source>
</evidence>
<dbReference type="Gene3D" id="1.10.10.10">
    <property type="entry name" value="Winged helix-like DNA-binding domain superfamily/Winged helix DNA-binding domain"/>
    <property type="match status" value="1"/>
</dbReference>
<dbReference type="GO" id="GO:0032993">
    <property type="term" value="C:protein-DNA complex"/>
    <property type="evidence" value="ECO:0007669"/>
    <property type="project" value="TreeGrafter"/>
</dbReference>
<dbReference type="CDD" id="cd08411">
    <property type="entry name" value="PBP2_OxyR"/>
    <property type="match status" value="1"/>
</dbReference>
<dbReference type="InterPro" id="IPR000847">
    <property type="entry name" value="LysR_HTH_N"/>
</dbReference>
<keyword evidence="2" id="KW-0805">Transcription regulation</keyword>
<evidence type="ECO:0000256" key="2">
    <source>
        <dbReference type="ARBA" id="ARBA00023015"/>
    </source>
</evidence>
<evidence type="ECO:0000256" key="4">
    <source>
        <dbReference type="ARBA" id="ARBA00023159"/>
    </source>
</evidence>
<dbReference type="Gene3D" id="3.40.190.10">
    <property type="entry name" value="Periplasmic binding protein-like II"/>
    <property type="match status" value="2"/>
</dbReference>
<keyword evidence="3" id="KW-0238">DNA-binding</keyword>
<keyword evidence="5" id="KW-0804">Transcription</keyword>
<dbReference type="InterPro" id="IPR005119">
    <property type="entry name" value="LysR_subst-bd"/>
</dbReference>
<dbReference type="PANTHER" id="PTHR30346:SF26">
    <property type="entry name" value="HYDROGEN PEROXIDE-INDUCIBLE GENES ACTIVATOR"/>
    <property type="match status" value="1"/>
</dbReference>
<dbReference type="EMBL" id="CP120682">
    <property type="protein sequence ID" value="WKN39569.1"/>
    <property type="molecule type" value="Genomic_DNA"/>
</dbReference>
<comment type="similarity">
    <text evidence="1">Belongs to the LysR transcriptional regulatory family.</text>
</comment>
<feature type="domain" description="HTH lysR-type" evidence="6">
    <location>
        <begin position="1"/>
        <end position="58"/>
    </location>
</feature>
<dbReference type="InterPro" id="IPR036390">
    <property type="entry name" value="WH_DNA-bd_sf"/>
</dbReference>
<evidence type="ECO:0000256" key="1">
    <source>
        <dbReference type="ARBA" id="ARBA00009437"/>
    </source>
</evidence>
<organism evidence="7">
    <name type="scientific">Roseihalotalea indica</name>
    <dbReference type="NCBI Taxonomy" id="2867963"/>
    <lineage>
        <taxon>Bacteria</taxon>
        <taxon>Pseudomonadati</taxon>
        <taxon>Bacteroidota</taxon>
        <taxon>Cytophagia</taxon>
        <taxon>Cytophagales</taxon>
        <taxon>Catalimonadaceae</taxon>
        <taxon>Roseihalotalea</taxon>
    </lineage>
</organism>
<dbReference type="SUPFAM" id="SSF53850">
    <property type="entry name" value="Periplasmic binding protein-like II"/>
    <property type="match status" value="1"/>
</dbReference>
<evidence type="ECO:0000259" key="6">
    <source>
        <dbReference type="PROSITE" id="PS50931"/>
    </source>
</evidence>
<dbReference type="Pfam" id="PF03466">
    <property type="entry name" value="LysR_substrate"/>
    <property type="match status" value="1"/>
</dbReference>
<gene>
    <name evidence="7" type="ORF">K4G66_12790</name>
</gene>
<dbReference type="GO" id="GO:0003700">
    <property type="term" value="F:DNA-binding transcription factor activity"/>
    <property type="evidence" value="ECO:0007669"/>
    <property type="project" value="InterPro"/>
</dbReference>